<keyword evidence="2" id="KW-1185">Reference proteome</keyword>
<evidence type="ECO:0000256" key="1">
    <source>
        <dbReference type="SAM" id="MobiDB-lite"/>
    </source>
</evidence>
<proteinExistence type="predicted"/>
<evidence type="ECO:0000313" key="3">
    <source>
        <dbReference type="WBParaSite" id="ACRNAN_Path_6.g14.t1"/>
    </source>
</evidence>
<feature type="compositionally biased region" description="Polar residues" evidence="1">
    <location>
        <begin position="58"/>
        <end position="69"/>
    </location>
</feature>
<dbReference type="WBParaSite" id="ACRNAN_Path_6.g14.t2">
    <property type="protein sequence ID" value="ACRNAN_Path_6.g14.t2"/>
    <property type="gene ID" value="ACRNAN_Path_6.g14"/>
</dbReference>
<feature type="region of interest" description="Disordered" evidence="1">
    <location>
        <begin position="29"/>
        <end position="137"/>
    </location>
</feature>
<feature type="compositionally biased region" description="Basic and acidic residues" evidence="1">
    <location>
        <begin position="112"/>
        <end position="125"/>
    </location>
</feature>
<sequence length="586" mass="66938">MSSTVIDKTAEEILEYQGENDDLQLDYDDADAILDDDPEPSTVVSSKKTENQEETAPGNISMTNRQQSLVDEPEQLDYEEEIDMGKKETLPETVTSSIEDSSKKDGKRQRDRSRESRRESNEPSKKTGRKCFINPNFKGPLPSSLSTNLCRGPFSSNIGPNPSAQFVGQAPSANSVSNVMIRSLMRPMNPPLAQAMAVPPPNFAAPPPNLTAPLPTFPGMSVPMVPNLNVPPPMIPPNKMAADASWNFMVEAFVRKTHFDSSSDPQRSRRRSRSSSYSSQSRSYSSSSSASSRTRSRSRSPIRKPRGPRRISPRRDRYARDEYRRNDNNNRSNRDRDERMRRESPKIEAHTKECAEAIGLDADYLKKVEEQKRLREEIARRKSERRQQTYGKTEESQLANTSKRNEDRYRNRQETEGRPRGPRRLDRMDRERPGRSYERDGRDRQRETERDQFRRDLRQHEDQPKYTSNKIFLNDHKSFPTSATDSIEPASPDSGDTKKSKMKAYLAVVVSNVKELENVYKRTSLLASSIGPTKKVWQASENAVSIIFEKHEHAKQFMLQYHGKMLSGVRLDVTLEKVFLNLSAMP</sequence>
<feature type="compositionally biased region" description="Basic residues" evidence="1">
    <location>
        <begin position="294"/>
        <end position="312"/>
    </location>
</feature>
<feature type="region of interest" description="Disordered" evidence="1">
    <location>
        <begin position="258"/>
        <end position="499"/>
    </location>
</feature>
<dbReference type="WBParaSite" id="ACRNAN_Path_6.g14.t1">
    <property type="protein sequence ID" value="ACRNAN_Path_6.g14.t1"/>
    <property type="gene ID" value="ACRNAN_Path_6.g14"/>
</dbReference>
<evidence type="ECO:0000313" key="2">
    <source>
        <dbReference type="Proteomes" id="UP000887540"/>
    </source>
</evidence>
<feature type="compositionally biased region" description="Basic and acidic residues" evidence="1">
    <location>
        <begin position="403"/>
        <end position="464"/>
    </location>
</feature>
<dbReference type="AlphaFoldDB" id="A0A914CAA2"/>
<feature type="compositionally biased region" description="Basic and acidic residues" evidence="1">
    <location>
        <begin position="313"/>
        <end position="355"/>
    </location>
</feature>
<organism evidence="2 3">
    <name type="scientific">Acrobeloides nanus</name>
    <dbReference type="NCBI Taxonomy" id="290746"/>
    <lineage>
        <taxon>Eukaryota</taxon>
        <taxon>Metazoa</taxon>
        <taxon>Ecdysozoa</taxon>
        <taxon>Nematoda</taxon>
        <taxon>Chromadorea</taxon>
        <taxon>Rhabditida</taxon>
        <taxon>Tylenchina</taxon>
        <taxon>Cephalobomorpha</taxon>
        <taxon>Cephaloboidea</taxon>
        <taxon>Cephalobidae</taxon>
        <taxon>Acrobeloides</taxon>
    </lineage>
</organism>
<name>A0A914CAA2_9BILA</name>
<dbReference type="Proteomes" id="UP000887540">
    <property type="component" value="Unplaced"/>
</dbReference>
<protein>
    <submittedName>
        <fullName evidence="3 4">RRM domain-containing protein</fullName>
    </submittedName>
</protein>
<reference evidence="3 4" key="1">
    <citation type="submission" date="2022-11" db="UniProtKB">
        <authorList>
            <consortium name="WormBaseParasite"/>
        </authorList>
    </citation>
    <scope>IDENTIFICATION</scope>
</reference>
<feature type="compositionally biased region" description="Basic and acidic residues" evidence="1">
    <location>
        <begin position="363"/>
        <end position="395"/>
    </location>
</feature>
<evidence type="ECO:0000313" key="4">
    <source>
        <dbReference type="WBParaSite" id="ACRNAN_Path_6.g14.t2"/>
    </source>
</evidence>
<accession>A0A914CAA2</accession>
<feature type="compositionally biased region" description="Acidic residues" evidence="1">
    <location>
        <begin position="29"/>
        <end position="39"/>
    </location>
</feature>
<feature type="compositionally biased region" description="Low complexity" evidence="1">
    <location>
        <begin position="274"/>
        <end position="293"/>
    </location>
</feature>
<feature type="compositionally biased region" description="Acidic residues" evidence="1">
    <location>
        <begin position="71"/>
        <end position="82"/>
    </location>
</feature>